<dbReference type="SUPFAM" id="SSF109709">
    <property type="entry name" value="KorB DNA-binding domain-like"/>
    <property type="match status" value="1"/>
</dbReference>
<name>A0ABU9Y349_9SPHN</name>
<feature type="region of interest" description="Disordered" evidence="1">
    <location>
        <begin position="647"/>
        <end position="675"/>
    </location>
</feature>
<feature type="region of interest" description="Disordered" evidence="1">
    <location>
        <begin position="384"/>
        <end position="414"/>
    </location>
</feature>
<dbReference type="EMBL" id="JBDIME010000008">
    <property type="protein sequence ID" value="MEN2790225.1"/>
    <property type="molecule type" value="Genomic_DNA"/>
</dbReference>
<dbReference type="Pfam" id="PF17762">
    <property type="entry name" value="HTH_ParB"/>
    <property type="match status" value="1"/>
</dbReference>
<dbReference type="RefSeq" id="WP_343889101.1">
    <property type="nucleotide sequence ID" value="NZ_BAAAEH010000016.1"/>
</dbReference>
<keyword evidence="4" id="KW-1185">Reference proteome</keyword>
<feature type="compositionally biased region" description="Acidic residues" evidence="1">
    <location>
        <begin position="388"/>
        <end position="400"/>
    </location>
</feature>
<sequence length="675" mass="72922">MSQLPILVPASKLTKSPTNVRRSTDPVADAQLEANIAEKGIIQNLIGVPVARKKGQYRITAGGRRLDAVQRLIDKAVFDADYLVPVLPLADAKDAIEISLAENFFRLAMNPAEACRAFQDVIETEGKTPADVAKRFGVTEKFVHGRLRLAGLAEPVFDALASNAITLDVAMAYASTSDAERQAAVYAQMGEGYYRSNVSEIRRQLAAYSYRASDPRAVLVGRDAYLAAGGRIDKDLFSDADSESWLDTHIIDSLAEEALSTAAAAIRERDGFQDVRIVPATHVPYTETYQLQPLRGELPPLTAEQESRQAEIEAELEDIAASYEDESYEPSEDDELRGEALEAELASITDRAPILTDEQRATAVAYVVIGPDGAPRVHEQLYVAPQPEPDDDDGEGDGEADGTAPDADAVPTDAKPAISQRLADELAMMKTELLAVHVASDPAFALDLGTFIMVEAATRTMGTYGIPSDLRATRPSQRVTGFESGTPAAAEWAKLDQALDRSWIEHETIEARYDAFCALGDAPRAAWLGWAIARTLDARPAGTTGSGFLDHLGAKLAIDVAAWWRPTARTYFDRITKPAILSLFEDVGGFELKQRYSGSKKHDLAASAERLFAGDIIVEAEVKDRAVRWLPDAMRFVAETVTVIEGDSTGTEPEVDAANTAPTSDDSAAPLADAA</sequence>
<dbReference type="SUPFAM" id="SSF110849">
    <property type="entry name" value="ParB/Sulfiredoxin"/>
    <property type="match status" value="1"/>
</dbReference>
<dbReference type="InterPro" id="IPR036086">
    <property type="entry name" value="ParB/Sulfiredoxin_sf"/>
</dbReference>
<dbReference type="PANTHER" id="PTHR33375">
    <property type="entry name" value="CHROMOSOME-PARTITIONING PROTEIN PARB-RELATED"/>
    <property type="match status" value="1"/>
</dbReference>
<evidence type="ECO:0000256" key="1">
    <source>
        <dbReference type="SAM" id="MobiDB-lite"/>
    </source>
</evidence>
<dbReference type="InterPro" id="IPR041468">
    <property type="entry name" value="HTH_ParB/Spo0J"/>
</dbReference>
<protein>
    <submittedName>
        <fullName evidence="3">ParB/RepB/Spo0J family partition protein</fullName>
    </submittedName>
</protein>
<comment type="caution">
    <text evidence="3">The sequence shown here is derived from an EMBL/GenBank/DDBJ whole genome shotgun (WGS) entry which is preliminary data.</text>
</comment>
<accession>A0ABU9Y349</accession>
<dbReference type="CDD" id="cd16406">
    <property type="entry name" value="ParB_N_like"/>
    <property type="match status" value="1"/>
</dbReference>
<dbReference type="InterPro" id="IPR050336">
    <property type="entry name" value="Chromosome_partition/occlusion"/>
</dbReference>
<evidence type="ECO:0000313" key="4">
    <source>
        <dbReference type="Proteomes" id="UP001419910"/>
    </source>
</evidence>
<dbReference type="Gene3D" id="3.90.1530.30">
    <property type="match status" value="1"/>
</dbReference>
<gene>
    <name evidence="3" type="ORF">ABC974_11360</name>
</gene>
<dbReference type="Pfam" id="PF02195">
    <property type="entry name" value="ParB_N"/>
    <property type="match status" value="1"/>
</dbReference>
<dbReference type="Gene3D" id="1.10.10.2830">
    <property type="match status" value="1"/>
</dbReference>
<feature type="compositionally biased region" description="Low complexity" evidence="1">
    <location>
        <begin position="661"/>
        <end position="675"/>
    </location>
</feature>
<dbReference type="SMART" id="SM00470">
    <property type="entry name" value="ParB"/>
    <property type="match status" value="1"/>
</dbReference>
<feature type="compositionally biased region" description="Low complexity" evidence="1">
    <location>
        <begin position="401"/>
        <end position="414"/>
    </location>
</feature>
<dbReference type="Proteomes" id="UP001419910">
    <property type="component" value="Unassembled WGS sequence"/>
</dbReference>
<feature type="domain" description="ParB-like N-terminal" evidence="2">
    <location>
        <begin position="6"/>
        <end position="104"/>
    </location>
</feature>
<dbReference type="PANTHER" id="PTHR33375:SF7">
    <property type="entry name" value="CHROMOSOME 2-PARTITIONING PROTEIN PARB-RELATED"/>
    <property type="match status" value="1"/>
</dbReference>
<proteinExistence type="predicted"/>
<organism evidence="3 4">
    <name type="scientific">Sphingomonas oligophenolica</name>
    <dbReference type="NCBI Taxonomy" id="301154"/>
    <lineage>
        <taxon>Bacteria</taxon>
        <taxon>Pseudomonadati</taxon>
        <taxon>Pseudomonadota</taxon>
        <taxon>Alphaproteobacteria</taxon>
        <taxon>Sphingomonadales</taxon>
        <taxon>Sphingomonadaceae</taxon>
        <taxon>Sphingomonas</taxon>
    </lineage>
</organism>
<evidence type="ECO:0000259" key="2">
    <source>
        <dbReference type="SMART" id="SM00470"/>
    </source>
</evidence>
<evidence type="ECO:0000313" key="3">
    <source>
        <dbReference type="EMBL" id="MEN2790225.1"/>
    </source>
</evidence>
<dbReference type="InterPro" id="IPR003115">
    <property type="entry name" value="ParB_N"/>
</dbReference>
<reference evidence="3 4" key="1">
    <citation type="submission" date="2024-05" db="EMBL/GenBank/DDBJ databases">
        <authorList>
            <person name="Liu Q."/>
            <person name="Xin Y.-H."/>
        </authorList>
    </citation>
    <scope>NUCLEOTIDE SEQUENCE [LARGE SCALE GENOMIC DNA]</scope>
    <source>
        <strain evidence="3 4">CGMCC 1.10181</strain>
    </source>
</reference>